<protein>
    <submittedName>
        <fullName evidence="3">Uncharacterized protein</fullName>
    </submittedName>
</protein>
<feature type="coiled-coil region" evidence="1">
    <location>
        <begin position="107"/>
        <end position="163"/>
    </location>
</feature>
<feature type="compositionally biased region" description="Basic and acidic residues" evidence="2">
    <location>
        <begin position="14"/>
        <end position="57"/>
    </location>
</feature>
<name>A0A437AMT8_9MICR</name>
<evidence type="ECO:0000256" key="2">
    <source>
        <dbReference type="SAM" id="MobiDB-lite"/>
    </source>
</evidence>
<evidence type="ECO:0000313" key="4">
    <source>
        <dbReference type="Proteomes" id="UP000282876"/>
    </source>
</evidence>
<dbReference type="VEuPathDB" id="MicrosporidiaDB:TUBRATIS_10120"/>
<keyword evidence="4" id="KW-1185">Reference proteome</keyword>
<keyword evidence="1" id="KW-0175">Coiled coil</keyword>
<dbReference type="AlphaFoldDB" id="A0A437AMT8"/>
<evidence type="ECO:0000313" key="3">
    <source>
        <dbReference type="EMBL" id="RVD92480.1"/>
    </source>
</evidence>
<proteinExistence type="predicted"/>
<comment type="caution">
    <text evidence="3">The sequence shown here is derived from an EMBL/GenBank/DDBJ whole genome shotgun (WGS) entry which is preliminary data.</text>
</comment>
<dbReference type="EMBL" id="RCSS01000208">
    <property type="protein sequence ID" value="RVD92480.1"/>
    <property type="molecule type" value="Genomic_DNA"/>
</dbReference>
<feature type="region of interest" description="Disordered" evidence="2">
    <location>
        <begin position="1"/>
        <end position="57"/>
    </location>
</feature>
<reference evidence="3 4" key="1">
    <citation type="submission" date="2018-10" db="EMBL/GenBank/DDBJ databases">
        <title>Draft genome sequence of the microsporidian Tubulinosema ratisbonensis.</title>
        <authorList>
            <person name="Polonais V."/>
            <person name="Peyretaillade E."/>
            <person name="Niehus S."/>
            <person name="Wawrzyniak I."/>
            <person name="Franchet A."/>
            <person name="Gaspin C."/>
            <person name="Reichstadt M."/>
            <person name="Belser C."/>
            <person name="Labadie K."/>
            <person name="Delbac F."/>
            <person name="Ferrandon D."/>
        </authorList>
    </citation>
    <scope>NUCLEOTIDE SEQUENCE [LARGE SCALE GENOMIC DNA]</scope>
    <source>
        <strain evidence="3 4">Franzen</strain>
    </source>
</reference>
<gene>
    <name evidence="3" type="ORF">TUBRATIS_10120</name>
</gene>
<organism evidence="3 4">
    <name type="scientific">Tubulinosema ratisbonensis</name>
    <dbReference type="NCBI Taxonomy" id="291195"/>
    <lineage>
        <taxon>Eukaryota</taxon>
        <taxon>Fungi</taxon>
        <taxon>Fungi incertae sedis</taxon>
        <taxon>Microsporidia</taxon>
        <taxon>Tubulinosematoidea</taxon>
        <taxon>Tubulinosematidae</taxon>
        <taxon>Tubulinosema</taxon>
    </lineage>
</organism>
<accession>A0A437AMT8</accession>
<evidence type="ECO:0000256" key="1">
    <source>
        <dbReference type="SAM" id="Coils"/>
    </source>
</evidence>
<dbReference type="Proteomes" id="UP000282876">
    <property type="component" value="Unassembled WGS sequence"/>
</dbReference>
<sequence>MIQDFLQKIFSPKKAPESNKDSKKMKVEQKIEQKEEKIKEELPSEQTESQKEDNTTEEKKVIREVYICNDKSKNSYDNSFNITSEEEKEFVLSINELKNEVESDLCNEKLEEIKQFIKNELHEIKEIINQKNQEEKEIINKKFEDAMELLMRISNRLTDLENKQKEKSSLRAVRIKKATNKKKEDCKTEEKDKLNTETNQSENMACHFHKENVILNENIEECQTEINLTENKQNEILINKEFTKEKNEIEEAKNLILAAIKNSTEKSKDTFLGRK</sequence>